<keyword evidence="10" id="KW-0121">Carboxypeptidase</keyword>
<comment type="function">
    <text evidence="1">Cell wall formation. Synthesis of cross-linked peptidoglycan from the lipid intermediates. The enzyme has a penicillin-insensitive transglycosylase N-terminal domain (formation of linear glycan strands) and a penicillin-sensitive transpeptidase C-terminal domain (cross-linking of the peptide subunits).</text>
</comment>
<evidence type="ECO:0000256" key="7">
    <source>
        <dbReference type="ARBA" id="ARBA00018638"/>
    </source>
</evidence>
<evidence type="ECO:0000256" key="9">
    <source>
        <dbReference type="ARBA" id="ARBA00022519"/>
    </source>
</evidence>
<keyword evidence="19" id="KW-1133">Transmembrane helix</keyword>
<dbReference type="SUPFAM" id="SSF53955">
    <property type="entry name" value="Lysozyme-like"/>
    <property type="match status" value="1"/>
</dbReference>
<evidence type="ECO:0000256" key="25">
    <source>
        <dbReference type="ARBA" id="ARBA00044770"/>
    </source>
</evidence>
<keyword evidence="18" id="KW-0573">Peptidoglycan synthesis</keyword>
<feature type="domain" description="Penicillin-binding protein transpeptidase" evidence="27">
    <location>
        <begin position="428"/>
        <end position="741"/>
    </location>
</feature>
<sequence length="862" mass="95708">MKWFKRLLIAFFSLTLLGIGAIAAAYYYVLPELPDVNTLKTVKLQTPLRIYSQDGLLISQFGEKRRVPIEYEDVPKQLINAVLDTEDARFFEHHGIDPIGIIRAAVILITTGKKSQGASTITQQVARGFFLSNEKTYIRKIKEIFLALKIEKALTKQEILTLYLNRSFLGNRAYGVGAAAQVYYGKELKQLTLPEMAMIAGLPQAPSAANPIRNQRRAMTRRNWVLSRMLEKRNITQAQYEQAKQAPITARYHGAEIDLYAPYISEMARDYMIQKYGKEAAYTNGYNVYTTISSDLQRKAQKALRNNVFAYDQRHGYRGAKQVLWTDKPFTSEQIKSALKDSPVIQGITPAAVVAVHEKSADFITKNGDLITVPWSGLKWARKYISDTRQGRPPKQASEILNIGEQTWVRNNGKEWQLSQIPQVSSATVSLNPHDGAIETLVGGFSFNQSQFNRITQAKRQLGSNIKPFIYAGAIEKGYTLATLINNAPINKPDTRQGTAWRPKNSPDVYGGPTRLRVGLAQSINVMSVRTLRYVGINDTIKGLTRFGFEEDDLPRNESLALGSPSVTPLQVARAFNTFANGGYLVDPYYISSITDSYGNVIEKASPTIACKPNPEPTATSPTVDSNDPFAAMSQELSAIESDSSHLVDTTTEQAESSQTSHFCQADETNIAPQVITEQTAFLITQALKSVIWGGGNWSKGTGWNGTAWRAARLIKRHDIAGKTGTTNESRDTWFSGFNPTITSTFWVGFDDHNRQLGRTGWLADGPEGQISGAEAGAKTAGPGWNHFINEALKGTKEYPSIPPQGIVSARIDLTTGKLTRKTDYTTSFEYFVDGTQPTEYTNEAPETDEIFIDNSDEDLFQ</sequence>
<dbReference type="InterPro" id="IPR050396">
    <property type="entry name" value="Glycosyltr_51/Transpeptidase"/>
</dbReference>
<keyword evidence="20" id="KW-0472">Membrane</keyword>
<evidence type="ECO:0000256" key="18">
    <source>
        <dbReference type="ARBA" id="ARBA00022984"/>
    </source>
</evidence>
<feature type="domain" description="Penicillin-binding protein OB-like" evidence="29">
    <location>
        <begin position="317"/>
        <end position="424"/>
    </location>
</feature>
<dbReference type="PANTHER" id="PTHR32282:SF27">
    <property type="entry name" value="PENICILLIN-BINDING PROTEIN 1A"/>
    <property type="match status" value="1"/>
</dbReference>
<keyword evidence="8" id="KW-1003">Cell membrane</keyword>
<dbReference type="EC" id="2.4.99.28" evidence="25"/>
<evidence type="ECO:0000313" key="31">
    <source>
        <dbReference type="Proteomes" id="UP000811844"/>
    </source>
</evidence>
<name>A0ABS5I269_9GAMM</name>
<evidence type="ECO:0000256" key="26">
    <source>
        <dbReference type="ARBA" id="ARBA00049902"/>
    </source>
</evidence>
<dbReference type="InterPro" id="IPR031376">
    <property type="entry name" value="PCB_OB"/>
</dbReference>
<dbReference type="Proteomes" id="UP000811844">
    <property type="component" value="Unassembled WGS sequence"/>
</dbReference>
<evidence type="ECO:0000256" key="3">
    <source>
        <dbReference type="ARBA" id="ARBA00004752"/>
    </source>
</evidence>
<keyword evidence="14" id="KW-0812">Transmembrane</keyword>
<evidence type="ECO:0000256" key="4">
    <source>
        <dbReference type="ARBA" id="ARBA00007090"/>
    </source>
</evidence>
<dbReference type="InterPro" id="IPR001264">
    <property type="entry name" value="Glyco_trans_51"/>
</dbReference>
<comment type="catalytic activity">
    <reaction evidence="24">
        <text>Preferential cleavage: (Ac)2-L-Lys-D-Ala-|-D-Ala. Also transpeptidation of peptidyl-alanyl moieties that are N-acyl substituents of D-alanine.</text>
        <dbReference type="EC" id="3.4.16.4"/>
    </reaction>
</comment>
<keyword evidence="23" id="KW-0961">Cell wall biogenesis/degradation</keyword>
<evidence type="ECO:0000256" key="6">
    <source>
        <dbReference type="ARBA" id="ARBA00012448"/>
    </source>
</evidence>
<organism evidence="30 31">
    <name type="scientific">Shewanella intestini</name>
    <dbReference type="NCBI Taxonomy" id="2017544"/>
    <lineage>
        <taxon>Bacteria</taxon>
        <taxon>Pseudomonadati</taxon>
        <taxon>Pseudomonadota</taxon>
        <taxon>Gammaproteobacteria</taxon>
        <taxon>Alteromonadales</taxon>
        <taxon>Shewanellaceae</taxon>
        <taxon>Shewanella</taxon>
    </lineage>
</organism>
<gene>
    <name evidence="30" type="ORF">G3R48_08985</name>
</gene>
<comment type="similarity">
    <text evidence="4">In the C-terminal section; belongs to the transpeptidase family.</text>
</comment>
<keyword evidence="13" id="KW-0808">Transferase</keyword>
<evidence type="ECO:0000256" key="17">
    <source>
        <dbReference type="ARBA" id="ARBA00022968"/>
    </source>
</evidence>
<dbReference type="InterPro" id="IPR023346">
    <property type="entry name" value="Lysozyme-like_dom_sf"/>
</dbReference>
<evidence type="ECO:0000256" key="22">
    <source>
        <dbReference type="ARBA" id="ARBA00023268"/>
    </source>
</evidence>
<evidence type="ECO:0000259" key="29">
    <source>
        <dbReference type="Pfam" id="PF17092"/>
    </source>
</evidence>
<protein>
    <recommendedName>
        <fullName evidence="7">Penicillin-binding protein 1A</fullName>
        <ecNumber evidence="25">2.4.99.28</ecNumber>
        <ecNumber evidence="6">3.4.16.4</ecNumber>
    </recommendedName>
</protein>
<keyword evidence="21" id="KW-0046">Antibiotic resistance</keyword>
<evidence type="ECO:0000256" key="8">
    <source>
        <dbReference type="ARBA" id="ARBA00022475"/>
    </source>
</evidence>
<dbReference type="Gene3D" id="3.40.710.10">
    <property type="entry name" value="DD-peptidase/beta-lactamase superfamily"/>
    <property type="match status" value="2"/>
</dbReference>
<dbReference type="InterPro" id="IPR012338">
    <property type="entry name" value="Beta-lactam/transpept-like"/>
</dbReference>
<proteinExistence type="inferred from homology"/>
<keyword evidence="22" id="KW-0511">Multifunctional enzyme</keyword>
<keyword evidence="9" id="KW-0997">Cell inner membrane</keyword>
<feature type="domain" description="Glycosyl transferase family 51" evidence="28">
    <location>
        <begin position="56"/>
        <end position="229"/>
    </location>
</feature>
<evidence type="ECO:0000256" key="11">
    <source>
        <dbReference type="ARBA" id="ARBA00022670"/>
    </source>
</evidence>
<dbReference type="RefSeq" id="WP_212593291.1">
    <property type="nucleotide sequence ID" value="NZ_JAAIKR010000007.1"/>
</dbReference>
<evidence type="ECO:0000256" key="23">
    <source>
        <dbReference type="ARBA" id="ARBA00023316"/>
    </source>
</evidence>
<evidence type="ECO:0000313" key="30">
    <source>
        <dbReference type="EMBL" id="MBR9728116.1"/>
    </source>
</evidence>
<evidence type="ECO:0000256" key="10">
    <source>
        <dbReference type="ARBA" id="ARBA00022645"/>
    </source>
</evidence>
<evidence type="ECO:0000256" key="16">
    <source>
        <dbReference type="ARBA" id="ARBA00022960"/>
    </source>
</evidence>
<comment type="similarity">
    <text evidence="5">In the N-terminal section; belongs to the glycosyltransferase 51 family.</text>
</comment>
<keyword evidence="16" id="KW-0133">Cell shape</keyword>
<dbReference type="InterPro" id="IPR001460">
    <property type="entry name" value="PCN-bd_Tpept"/>
</dbReference>
<comment type="caution">
    <text evidence="30">The sequence shown here is derived from an EMBL/GenBank/DDBJ whole genome shotgun (WGS) entry which is preliminary data.</text>
</comment>
<dbReference type="InterPro" id="IPR036950">
    <property type="entry name" value="PBP_transglycosylase"/>
</dbReference>
<keyword evidence="11" id="KW-0645">Protease</keyword>
<evidence type="ECO:0000256" key="20">
    <source>
        <dbReference type="ARBA" id="ARBA00023136"/>
    </source>
</evidence>
<dbReference type="Pfam" id="PF17092">
    <property type="entry name" value="PCB_OB"/>
    <property type="match status" value="1"/>
</dbReference>
<dbReference type="EC" id="3.4.16.4" evidence="6"/>
<keyword evidence="12" id="KW-0328">Glycosyltransferase</keyword>
<evidence type="ECO:0000256" key="19">
    <source>
        <dbReference type="ARBA" id="ARBA00022989"/>
    </source>
</evidence>
<dbReference type="PANTHER" id="PTHR32282">
    <property type="entry name" value="BINDING PROTEIN TRANSPEPTIDASE, PUTATIVE-RELATED"/>
    <property type="match status" value="1"/>
</dbReference>
<accession>A0ABS5I269</accession>
<evidence type="ECO:0000256" key="5">
    <source>
        <dbReference type="ARBA" id="ARBA00007739"/>
    </source>
</evidence>
<dbReference type="EMBL" id="JAAIKR010000007">
    <property type="protein sequence ID" value="MBR9728116.1"/>
    <property type="molecule type" value="Genomic_DNA"/>
</dbReference>
<keyword evidence="17" id="KW-0735">Signal-anchor</keyword>
<reference evidence="30 31" key="1">
    <citation type="submission" date="2020-02" db="EMBL/GenBank/DDBJ databases">
        <title>Shewanella WXL01 sp. nov., a marine bacterium isolated from green algae in Luhuitou Fringing Reef (Northern South China Sea).</title>
        <authorList>
            <person name="Wang X."/>
        </authorList>
    </citation>
    <scope>NUCLEOTIDE SEQUENCE [LARGE SCALE GENOMIC DNA]</scope>
    <source>
        <strain evidence="30 31">MCCC 1A01895</strain>
    </source>
</reference>
<dbReference type="Gene3D" id="1.10.3810.10">
    <property type="entry name" value="Biosynthetic peptidoglycan transglycosylase-like"/>
    <property type="match status" value="1"/>
</dbReference>
<keyword evidence="15" id="KW-0378">Hydrolase</keyword>
<dbReference type="Pfam" id="PF00912">
    <property type="entry name" value="Transgly"/>
    <property type="match status" value="1"/>
</dbReference>
<evidence type="ECO:0000256" key="14">
    <source>
        <dbReference type="ARBA" id="ARBA00022692"/>
    </source>
</evidence>
<evidence type="ECO:0000256" key="12">
    <source>
        <dbReference type="ARBA" id="ARBA00022676"/>
    </source>
</evidence>
<evidence type="ECO:0000256" key="13">
    <source>
        <dbReference type="ARBA" id="ARBA00022679"/>
    </source>
</evidence>
<evidence type="ECO:0000256" key="21">
    <source>
        <dbReference type="ARBA" id="ARBA00023251"/>
    </source>
</evidence>
<comment type="pathway">
    <text evidence="3">Cell wall biogenesis; peptidoglycan biosynthesis.</text>
</comment>
<evidence type="ECO:0000256" key="2">
    <source>
        <dbReference type="ARBA" id="ARBA00004249"/>
    </source>
</evidence>
<dbReference type="Pfam" id="PF00905">
    <property type="entry name" value="Transpeptidase"/>
    <property type="match status" value="1"/>
</dbReference>
<evidence type="ECO:0000259" key="27">
    <source>
        <dbReference type="Pfam" id="PF00905"/>
    </source>
</evidence>
<evidence type="ECO:0000256" key="15">
    <source>
        <dbReference type="ARBA" id="ARBA00022801"/>
    </source>
</evidence>
<comment type="subcellular location">
    <subcellularLocation>
        <location evidence="2">Cell inner membrane</location>
        <topology evidence="2">Single-pass type II membrane protein</topology>
    </subcellularLocation>
</comment>
<keyword evidence="31" id="KW-1185">Reference proteome</keyword>
<evidence type="ECO:0000256" key="1">
    <source>
        <dbReference type="ARBA" id="ARBA00002624"/>
    </source>
</evidence>
<comment type="catalytic activity">
    <reaction evidence="26">
        <text>[GlcNAc-(1-&gt;4)-Mur2Ac(oyl-L-Ala-gamma-D-Glu-L-Lys-D-Ala-D-Ala)](n)-di-trans,octa-cis-undecaprenyl diphosphate + beta-D-GlcNAc-(1-&gt;4)-Mur2Ac(oyl-L-Ala-gamma-D-Glu-L-Lys-D-Ala-D-Ala)-di-trans,octa-cis-undecaprenyl diphosphate = [GlcNAc-(1-&gt;4)-Mur2Ac(oyl-L-Ala-gamma-D-Glu-L-Lys-D-Ala-D-Ala)](n+1)-di-trans,octa-cis-undecaprenyl diphosphate + di-trans,octa-cis-undecaprenyl diphosphate + H(+)</text>
        <dbReference type="Rhea" id="RHEA:23708"/>
        <dbReference type="Rhea" id="RHEA-COMP:9602"/>
        <dbReference type="Rhea" id="RHEA-COMP:9603"/>
        <dbReference type="ChEBI" id="CHEBI:15378"/>
        <dbReference type="ChEBI" id="CHEBI:58405"/>
        <dbReference type="ChEBI" id="CHEBI:60033"/>
        <dbReference type="ChEBI" id="CHEBI:78435"/>
        <dbReference type="EC" id="2.4.99.28"/>
    </reaction>
</comment>
<dbReference type="NCBIfam" id="TIGR02074">
    <property type="entry name" value="PBP_1a_fam"/>
    <property type="match status" value="1"/>
</dbReference>
<dbReference type="SUPFAM" id="SSF56601">
    <property type="entry name" value="beta-lactamase/transpeptidase-like"/>
    <property type="match status" value="1"/>
</dbReference>
<evidence type="ECO:0000259" key="28">
    <source>
        <dbReference type="Pfam" id="PF00912"/>
    </source>
</evidence>
<evidence type="ECO:0000256" key="24">
    <source>
        <dbReference type="ARBA" id="ARBA00034000"/>
    </source>
</evidence>